<comment type="similarity">
    <text evidence="2">Belongs to the G-protein coupled receptor 1 family.</text>
</comment>
<dbReference type="AlphaFoldDB" id="A0A553P4Y4"/>
<evidence type="ECO:0000256" key="6">
    <source>
        <dbReference type="SAM" id="Phobius"/>
    </source>
</evidence>
<name>A0A553P4Y4_TIGCA</name>
<dbReference type="CDD" id="cd14978">
    <property type="entry name" value="7tmA_FMRFamide_R-like"/>
    <property type="match status" value="1"/>
</dbReference>
<dbReference type="GO" id="GO:0004930">
    <property type="term" value="F:G protein-coupled receptor activity"/>
    <property type="evidence" value="ECO:0007669"/>
    <property type="project" value="InterPro"/>
</dbReference>
<dbReference type="EMBL" id="VCGU01000008">
    <property type="protein sequence ID" value="TRY72754.1"/>
    <property type="molecule type" value="Genomic_DNA"/>
</dbReference>
<keyword evidence="3 6" id="KW-0812">Transmembrane</keyword>
<dbReference type="InterPro" id="IPR000276">
    <property type="entry name" value="GPCR_Rhodpsn"/>
</dbReference>
<comment type="caution">
    <text evidence="8">The sequence shown here is derived from an EMBL/GenBank/DDBJ whole genome shotgun (WGS) entry which is preliminary data.</text>
</comment>
<protein>
    <recommendedName>
        <fullName evidence="7">G-protein coupled receptors family 1 profile domain-containing protein</fullName>
    </recommendedName>
</protein>
<dbReference type="GO" id="GO:0016020">
    <property type="term" value="C:membrane"/>
    <property type="evidence" value="ECO:0007669"/>
    <property type="project" value="UniProtKB-SubCell"/>
</dbReference>
<dbReference type="PANTHER" id="PTHR47023">
    <property type="entry name" value="SEX PEPTIDE RECEPTOR"/>
    <property type="match status" value="1"/>
</dbReference>
<feature type="domain" description="G-protein coupled receptors family 1 profile" evidence="7">
    <location>
        <begin position="61"/>
        <end position="231"/>
    </location>
</feature>
<dbReference type="PROSITE" id="PS50262">
    <property type="entry name" value="G_PROTEIN_RECEP_F1_2"/>
    <property type="match status" value="1"/>
</dbReference>
<dbReference type="Proteomes" id="UP000318571">
    <property type="component" value="Chromosome 7"/>
</dbReference>
<evidence type="ECO:0000313" key="9">
    <source>
        <dbReference type="Proteomes" id="UP000318571"/>
    </source>
</evidence>
<gene>
    <name evidence="8" type="ORF">TCAL_16201</name>
</gene>
<proteinExistence type="inferred from homology"/>
<keyword evidence="9" id="KW-1185">Reference proteome</keyword>
<evidence type="ECO:0000256" key="5">
    <source>
        <dbReference type="ARBA" id="ARBA00023136"/>
    </source>
</evidence>
<dbReference type="PRINTS" id="PR00237">
    <property type="entry name" value="GPCRRHODOPSN"/>
</dbReference>
<dbReference type="InterPro" id="IPR053071">
    <property type="entry name" value="GPCR1-related_rcpt"/>
</dbReference>
<evidence type="ECO:0000256" key="3">
    <source>
        <dbReference type="ARBA" id="ARBA00022692"/>
    </source>
</evidence>
<dbReference type="InterPro" id="IPR017452">
    <property type="entry name" value="GPCR_Rhodpsn_7TM"/>
</dbReference>
<keyword evidence="4 6" id="KW-1133">Transmembrane helix</keyword>
<dbReference type="Pfam" id="PF00001">
    <property type="entry name" value="7tm_1"/>
    <property type="match status" value="1"/>
</dbReference>
<evidence type="ECO:0000256" key="4">
    <source>
        <dbReference type="ARBA" id="ARBA00022989"/>
    </source>
</evidence>
<organism evidence="8 9">
    <name type="scientific">Tigriopus californicus</name>
    <name type="common">Marine copepod</name>
    <dbReference type="NCBI Taxonomy" id="6832"/>
    <lineage>
        <taxon>Eukaryota</taxon>
        <taxon>Metazoa</taxon>
        <taxon>Ecdysozoa</taxon>
        <taxon>Arthropoda</taxon>
        <taxon>Crustacea</taxon>
        <taxon>Multicrustacea</taxon>
        <taxon>Hexanauplia</taxon>
        <taxon>Copepoda</taxon>
        <taxon>Harpacticoida</taxon>
        <taxon>Harpacticidae</taxon>
        <taxon>Tigriopus</taxon>
    </lineage>
</organism>
<keyword evidence="5 6" id="KW-0472">Membrane</keyword>
<dbReference type="Gene3D" id="1.20.1070.10">
    <property type="entry name" value="Rhodopsin 7-helix transmembrane proteins"/>
    <property type="match status" value="1"/>
</dbReference>
<accession>A0A553P4Y4</accession>
<sequence>MNRLANLVFGSNTAKLHPLGECWYEGRCYYINCSTWNGPPNLTVPIYGYAMPLILAVTFLSNILIIIVLSKKHMRSPTNLVLMSMAISDLLTVIFPAPWYFYIYTLGNVEPITNRETGYAYEAMLENMPQIFHTASIWLTLCLAVQRYIYVCHAPIARTWCTMVKTRKAIAWIFVLAFLHQTTRFFDKKFEDMTIEYPICSGEFINICKVSFADWVVYDVSMDWYFITFWW</sequence>
<comment type="subcellular location">
    <subcellularLocation>
        <location evidence="1">Membrane</location>
    </subcellularLocation>
</comment>
<dbReference type="SUPFAM" id="SSF81321">
    <property type="entry name" value="Family A G protein-coupled receptor-like"/>
    <property type="match status" value="1"/>
</dbReference>
<feature type="transmembrane region" description="Helical" evidence="6">
    <location>
        <begin position="131"/>
        <end position="149"/>
    </location>
</feature>
<feature type="transmembrane region" description="Helical" evidence="6">
    <location>
        <begin position="46"/>
        <end position="68"/>
    </location>
</feature>
<dbReference type="PANTHER" id="PTHR47023:SF1">
    <property type="entry name" value="SEX PEPTIDE RECEPTOR"/>
    <property type="match status" value="1"/>
</dbReference>
<feature type="transmembrane region" description="Helical" evidence="6">
    <location>
        <begin position="80"/>
        <end position="101"/>
    </location>
</feature>
<evidence type="ECO:0000256" key="2">
    <source>
        <dbReference type="ARBA" id="ARBA00010663"/>
    </source>
</evidence>
<evidence type="ECO:0000259" key="7">
    <source>
        <dbReference type="PROSITE" id="PS50262"/>
    </source>
</evidence>
<dbReference type="OMA" id="DIAYINV"/>
<dbReference type="STRING" id="6832.A0A553P4Y4"/>
<reference evidence="8 9" key="1">
    <citation type="journal article" date="2018" name="Nat. Ecol. Evol.">
        <title>Genomic signatures of mitonuclear coevolution across populations of Tigriopus californicus.</title>
        <authorList>
            <person name="Barreto F.S."/>
            <person name="Watson E.T."/>
            <person name="Lima T.G."/>
            <person name="Willett C.S."/>
            <person name="Edmands S."/>
            <person name="Li W."/>
            <person name="Burton R.S."/>
        </authorList>
    </citation>
    <scope>NUCLEOTIDE SEQUENCE [LARGE SCALE GENOMIC DNA]</scope>
    <source>
        <strain evidence="8 9">San Diego</strain>
    </source>
</reference>
<evidence type="ECO:0000313" key="8">
    <source>
        <dbReference type="EMBL" id="TRY72754.1"/>
    </source>
</evidence>
<evidence type="ECO:0000256" key="1">
    <source>
        <dbReference type="ARBA" id="ARBA00004370"/>
    </source>
</evidence>